<feature type="chain" id="PRO_5014071669" description="Phytosulfokine-beta" evidence="1">
    <location>
        <begin position="21"/>
        <end position="96"/>
    </location>
</feature>
<proteinExistence type="predicted"/>
<sequence>MPFWLEWVSGIWVQVGVGLASFLPAQSLASDLFGDGEWRNLTGSGDGSIGETPLCTIRNGEEEKEGRCDLQDAINHISTSDLKRKCRDNLDCGDEW</sequence>
<organism evidence="2 4">
    <name type="scientific">Punica granatum</name>
    <name type="common">Pomegranate</name>
    <dbReference type="NCBI Taxonomy" id="22663"/>
    <lineage>
        <taxon>Eukaryota</taxon>
        <taxon>Viridiplantae</taxon>
        <taxon>Streptophyta</taxon>
        <taxon>Embryophyta</taxon>
        <taxon>Tracheophyta</taxon>
        <taxon>Spermatophyta</taxon>
        <taxon>Magnoliopsida</taxon>
        <taxon>eudicotyledons</taxon>
        <taxon>Gunneridae</taxon>
        <taxon>Pentapetalae</taxon>
        <taxon>rosids</taxon>
        <taxon>malvids</taxon>
        <taxon>Myrtales</taxon>
        <taxon>Lythraceae</taxon>
        <taxon>Punica</taxon>
    </lineage>
</organism>
<dbReference type="AlphaFoldDB" id="A0A218WHB7"/>
<accession>A0A218WHB7</accession>
<reference evidence="2" key="2">
    <citation type="submission" date="2017-06" db="EMBL/GenBank/DDBJ databases">
        <title>The pomegranate genome and the genomics of punicalagin biosynthesis.</title>
        <authorList>
            <person name="Xu C."/>
        </authorList>
    </citation>
    <scope>NUCLEOTIDE SEQUENCE [LARGE SCALE GENOMIC DNA]</scope>
    <source>
        <tissue evidence="2">Fresh leaf</tissue>
    </source>
</reference>
<dbReference type="Proteomes" id="UP000197138">
    <property type="component" value="Unassembled WGS sequence"/>
</dbReference>
<evidence type="ECO:0008006" key="6">
    <source>
        <dbReference type="Google" id="ProtNLM"/>
    </source>
</evidence>
<keyword evidence="1" id="KW-0732">Signal</keyword>
<evidence type="ECO:0000313" key="3">
    <source>
        <dbReference type="EMBL" id="PKI59567.1"/>
    </source>
</evidence>
<dbReference type="EMBL" id="PGOL01001267">
    <property type="protein sequence ID" value="PKI59567.1"/>
    <property type="molecule type" value="Genomic_DNA"/>
</dbReference>
<feature type="signal peptide" evidence="1">
    <location>
        <begin position="1"/>
        <end position="20"/>
    </location>
</feature>
<comment type="caution">
    <text evidence="2">The sequence shown here is derived from an EMBL/GenBank/DDBJ whole genome shotgun (WGS) entry which is preliminary data.</text>
</comment>
<dbReference type="Proteomes" id="UP000233551">
    <property type="component" value="Unassembled WGS sequence"/>
</dbReference>
<evidence type="ECO:0000313" key="5">
    <source>
        <dbReference type="Proteomes" id="UP000233551"/>
    </source>
</evidence>
<reference evidence="4" key="1">
    <citation type="journal article" date="2017" name="Plant J.">
        <title>The pomegranate (Punica granatum L.) genome and the genomics of punicalagin biosynthesis.</title>
        <authorList>
            <person name="Qin G."/>
            <person name="Xu C."/>
            <person name="Ming R."/>
            <person name="Tang H."/>
            <person name="Guyot R."/>
            <person name="Kramer E.M."/>
            <person name="Hu Y."/>
            <person name="Yi X."/>
            <person name="Qi Y."/>
            <person name="Xu X."/>
            <person name="Gao Z."/>
            <person name="Pan H."/>
            <person name="Jian J."/>
            <person name="Tian Y."/>
            <person name="Yue Z."/>
            <person name="Xu Y."/>
        </authorList>
    </citation>
    <scope>NUCLEOTIDE SEQUENCE [LARGE SCALE GENOMIC DNA]</scope>
    <source>
        <strain evidence="4">cv. Dabenzi</strain>
    </source>
</reference>
<gene>
    <name evidence="2" type="ORF">CDL15_Pgr017762</name>
    <name evidence="3" type="ORF">CRG98_020095</name>
</gene>
<dbReference type="EMBL" id="MTKT01004293">
    <property type="protein sequence ID" value="OWM71879.1"/>
    <property type="molecule type" value="Genomic_DNA"/>
</dbReference>
<name>A0A218WHB7_PUNGR</name>
<protein>
    <recommendedName>
        <fullName evidence="6">Phytosulfokine-beta</fullName>
    </recommendedName>
</protein>
<reference evidence="3 5" key="3">
    <citation type="submission" date="2017-11" db="EMBL/GenBank/DDBJ databases">
        <title>De-novo sequencing of pomegranate (Punica granatum L.) genome.</title>
        <authorList>
            <person name="Akparov Z."/>
            <person name="Amiraslanov A."/>
            <person name="Hajiyeva S."/>
            <person name="Abbasov M."/>
            <person name="Kaur K."/>
            <person name="Hamwieh A."/>
            <person name="Solovyev V."/>
            <person name="Salamov A."/>
            <person name="Braich B."/>
            <person name="Kosarev P."/>
            <person name="Mahmoud A."/>
            <person name="Hajiyev E."/>
            <person name="Babayeva S."/>
            <person name="Izzatullayeva V."/>
            <person name="Mammadov A."/>
            <person name="Mammadov A."/>
            <person name="Sharifova S."/>
            <person name="Ojaghi J."/>
            <person name="Eynullazada K."/>
            <person name="Bayramov B."/>
            <person name="Abdulazimova A."/>
            <person name="Shahmuradov I."/>
        </authorList>
    </citation>
    <scope>NUCLEOTIDE SEQUENCE [LARGE SCALE GENOMIC DNA]</scope>
    <source>
        <strain evidence="3">AG2017</strain>
        <strain evidence="5">cv. AG2017</strain>
        <tissue evidence="3">Leaf</tissue>
    </source>
</reference>
<evidence type="ECO:0000313" key="4">
    <source>
        <dbReference type="Proteomes" id="UP000197138"/>
    </source>
</evidence>
<keyword evidence="5" id="KW-1185">Reference proteome</keyword>
<evidence type="ECO:0000313" key="2">
    <source>
        <dbReference type="EMBL" id="OWM71879.1"/>
    </source>
</evidence>
<evidence type="ECO:0000256" key="1">
    <source>
        <dbReference type="SAM" id="SignalP"/>
    </source>
</evidence>